<dbReference type="EMBL" id="JAPEVB010000001">
    <property type="protein sequence ID" value="KAJ4397340.1"/>
    <property type="molecule type" value="Genomic_DNA"/>
</dbReference>
<gene>
    <name evidence="2" type="ORF">N0V93_001565</name>
</gene>
<feature type="signal peptide" evidence="1">
    <location>
        <begin position="1"/>
        <end position="18"/>
    </location>
</feature>
<protein>
    <submittedName>
        <fullName evidence="2">Uncharacterized protein</fullName>
    </submittedName>
</protein>
<comment type="caution">
    <text evidence="2">The sequence shown here is derived from an EMBL/GenBank/DDBJ whole genome shotgun (WGS) entry which is preliminary data.</text>
</comment>
<accession>A0A9W9D2Q9</accession>
<keyword evidence="1" id="KW-0732">Signal</keyword>
<feature type="chain" id="PRO_5040817939" evidence="1">
    <location>
        <begin position="19"/>
        <end position="177"/>
    </location>
</feature>
<dbReference type="OrthoDB" id="5230873at2759"/>
<evidence type="ECO:0000313" key="2">
    <source>
        <dbReference type="EMBL" id="KAJ4397340.1"/>
    </source>
</evidence>
<dbReference type="Proteomes" id="UP001140453">
    <property type="component" value="Unassembled WGS sequence"/>
</dbReference>
<reference evidence="2" key="1">
    <citation type="submission" date="2022-10" db="EMBL/GenBank/DDBJ databases">
        <title>Tapping the CABI collections for fungal endophytes: first genome assemblies for Collariella, Neodidymelliopsis, Ascochyta clinopodiicola, Didymella pomorum, Didymosphaeria variabile, Neocosmospora piperis and Neocucurbitaria cava.</title>
        <authorList>
            <person name="Hill R."/>
        </authorList>
    </citation>
    <scope>NUCLEOTIDE SEQUENCE</scope>
    <source>
        <strain evidence="2">IMI 355082</strain>
    </source>
</reference>
<proteinExistence type="predicted"/>
<evidence type="ECO:0000313" key="3">
    <source>
        <dbReference type="Proteomes" id="UP001140453"/>
    </source>
</evidence>
<sequence>MYWTSLLYPLLAVPACQALPSVDKRGAATDATLYAYGTNISAFPVVYDAATTALYVAQTNQTLSGSVSITWDIPSITKATTTSTVGTLTNGTEVGGIWIDASDDLFDAVLVQSNSTLGFAIYGRQLVYYDGTSVESEFWAKEVYQADGTTVWALHWNSNNEDRTGAVPVVLKTVASS</sequence>
<organism evidence="2 3">
    <name type="scientific">Gnomoniopsis smithogilvyi</name>
    <dbReference type="NCBI Taxonomy" id="1191159"/>
    <lineage>
        <taxon>Eukaryota</taxon>
        <taxon>Fungi</taxon>
        <taxon>Dikarya</taxon>
        <taxon>Ascomycota</taxon>
        <taxon>Pezizomycotina</taxon>
        <taxon>Sordariomycetes</taxon>
        <taxon>Sordariomycetidae</taxon>
        <taxon>Diaporthales</taxon>
        <taxon>Gnomoniaceae</taxon>
        <taxon>Gnomoniopsis</taxon>
    </lineage>
</organism>
<keyword evidence="3" id="KW-1185">Reference proteome</keyword>
<evidence type="ECO:0000256" key="1">
    <source>
        <dbReference type="SAM" id="SignalP"/>
    </source>
</evidence>
<name>A0A9W9D2Q9_9PEZI</name>
<dbReference type="AlphaFoldDB" id="A0A9W9D2Q9"/>